<dbReference type="Gene3D" id="3.40.50.300">
    <property type="entry name" value="P-loop containing nucleotide triphosphate hydrolases"/>
    <property type="match status" value="1"/>
</dbReference>
<dbReference type="GO" id="GO:0045505">
    <property type="term" value="F:dynein intermediate chain binding"/>
    <property type="evidence" value="ECO:0007669"/>
    <property type="project" value="InterPro"/>
</dbReference>
<organism evidence="2 3">
    <name type="scientific">Rotaria sordida</name>
    <dbReference type="NCBI Taxonomy" id="392033"/>
    <lineage>
        <taxon>Eukaryota</taxon>
        <taxon>Metazoa</taxon>
        <taxon>Spiralia</taxon>
        <taxon>Gnathifera</taxon>
        <taxon>Rotifera</taxon>
        <taxon>Eurotatoria</taxon>
        <taxon>Bdelloidea</taxon>
        <taxon>Philodinida</taxon>
        <taxon>Philodinidae</taxon>
        <taxon>Rotaria</taxon>
    </lineage>
</organism>
<evidence type="ECO:0000313" key="3">
    <source>
        <dbReference type="Proteomes" id="UP000663836"/>
    </source>
</evidence>
<proteinExistence type="predicted"/>
<evidence type="ECO:0000313" key="2">
    <source>
        <dbReference type="EMBL" id="CAF4009912.1"/>
    </source>
</evidence>
<dbReference type="Pfam" id="PF17857">
    <property type="entry name" value="AAA_lid_1"/>
    <property type="match status" value="1"/>
</dbReference>
<dbReference type="PANTHER" id="PTHR45703:SF8">
    <property type="entry name" value="DYNEINS HEAVY CHAIN"/>
    <property type="match status" value="1"/>
</dbReference>
<dbReference type="Proteomes" id="UP000663836">
    <property type="component" value="Unassembled WGS sequence"/>
</dbReference>
<dbReference type="AlphaFoldDB" id="A0A819P8V9"/>
<dbReference type="GO" id="GO:0030286">
    <property type="term" value="C:dynein complex"/>
    <property type="evidence" value="ECO:0007669"/>
    <property type="project" value="InterPro"/>
</dbReference>
<evidence type="ECO:0000259" key="1">
    <source>
        <dbReference type="Pfam" id="PF17857"/>
    </source>
</evidence>
<feature type="domain" description="Dynein heavy chain 3 AAA+ lid" evidence="1">
    <location>
        <begin position="237"/>
        <end position="296"/>
    </location>
</feature>
<sequence>MGASLFQDQYTAYHSDWTLEFKAVKFPTTANTTVFDYYIDPETKKFELWSKNVQKFELDPDVPLQAALVPTPETVRVRYWMGYPEMLVVGAGSGKTVIVNDKLHSLNNELWTIVNVPFNYYTSSEILQSILEKPLEHDMNMPGIDKYYTVQAYTVLRQYLDNKHCYYRQKLTLRDIHNYQYVACMNPTARNFTIDSRIQRYFAVFAVSFPGQDSLRTIYNSILSQHLPASPNALFTQAVHQRVSATFLPTAIKFHYIFNLRDLSNIFQSILFATGECVKTTKDLVRLYVHEAERVY</sequence>
<dbReference type="SUPFAM" id="SSF52540">
    <property type="entry name" value="P-loop containing nucleoside triphosphate hydrolases"/>
    <property type="match status" value="1"/>
</dbReference>
<dbReference type="InterPro" id="IPR041589">
    <property type="entry name" value="DNAH3_AAA_lid_1"/>
</dbReference>
<protein>
    <recommendedName>
        <fullName evidence="1">Dynein heavy chain 3 AAA+ lid domain-containing protein</fullName>
    </recommendedName>
</protein>
<feature type="non-terminal residue" evidence="2">
    <location>
        <position position="1"/>
    </location>
</feature>
<dbReference type="Gene3D" id="1.20.920.30">
    <property type="match status" value="1"/>
</dbReference>
<dbReference type="PANTHER" id="PTHR45703">
    <property type="entry name" value="DYNEIN HEAVY CHAIN"/>
    <property type="match status" value="1"/>
</dbReference>
<dbReference type="Gene3D" id="1.10.472.130">
    <property type="match status" value="1"/>
</dbReference>
<gene>
    <name evidence="2" type="ORF">JBS370_LOCUS26775</name>
</gene>
<dbReference type="GO" id="GO:0051959">
    <property type="term" value="F:dynein light intermediate chain binding"/>
    <property type="evidence" value="ECO:0007669"/>
    <property type="project" value="InterPro"/>
</dbReference>
<dbReference type="Pfam" id="PF12775">
    <property type="entry name" value="AAA_7"/>
    <property type="match status" value="2"/>
</dbReference>
<dbReference type="GO" id="GO:0007018">
    <property type="term" value="P:microtubule-based movement"/>
    <property type="evidence" value="ECO:0007669"/>
    <property type="project" value="InterPro"/>
</dbReference>
<accession>A0A819P8V9</accession>
<name>A0A819P8V9_9BILA</name>
<dbReference type="InterPro" id="IPR027417">
    <property type="entry name" value="P-loop_NTPase"/>
</dbReference>
<comment type="caution">
    <text evidence="2">The sequence shown here is derived from an EMBL/GenBank/DDBJ whole genome shotgun (WGS) entry which is preliminary data.</text>
</comment>
<reference evidence="2" key="1">
    <citation type="submission" date="2021-02" db="EMBL/GenBank/DDBJ databases">
        <authorList>
            <person name="Nowell W R."/>
        </authorList>
    </citation>
    <scope>NUCLEOTIDE SEQUENCE</scope>
</reference>
<dbReference type="EMBL" id="CAJOBD010004823">
    <property type="protein sequence ID" value="CAF4009912.1"/>
    <property type="molecule type" value="Genomic_DNA"/>
</dbReference>
<dbReference type="InterPro" id="IPR026983">
    <property type="entry name" value="DHC"/>
</dbReference>